<dbReference type="InterPro" id="IPR023210">
    <property type="entry name" value="NADP_OxRdtase_dom"/>
</dbReference>
<accession>A0ABU0GJQ8</accession>
<proteinExistence type="predicted"/>
<dbReference type="PANTHER" id="PTHR43364:SF6">
    <property type="entry name" value="OXIDOREDUCTASE-RELATED"/>
    <property type="match status" value="1"/>
</dbReference>
<dbReference type="SUPFAM" id="SSF51430">
    <property type="entry name" value="NAD(P)-linked oxidoreductase"/>
    <property type="match status" value="1"/>
</dbReference>
<dbReference type="Pfam" id="PF00248">
    <property type="entry name" value="Aldo_ket_red"/>
    <property type="match status" value="1"/>
</dbReference>
<dbReference type="RefSeq" id="WP_070320069.1">
    <property type="nucleotide sequence ID" value="NZ_CP194061.1"/>
</dbReference>
<dbReference type="InterPro" id="IPR050523">
    <property type="entry name" value="AKR_Detox_Biosynth"/>
</dbReference>
<dbReference type="Proteomes" id="UP001240250">
    <property type="component" value="Unassembled WGS sequence"/>
</dbReference>
<dbReference type="Gene3D" id="3.20.20.100">
    <property type="entry name" value="NADP-dependent oxidoreductase domain"/>
    <property type="match status" value="1"/>
</dbReference>
<organism evidence="2 3">
    <name type="scientific">Cellulomonas iranensis</name>
    <dbReference type="NCBI Taxonomy" id="76862"/>
    <lineage>
        <taxon>Bacteria</taxon>
        <taxon>Bacillati</taxon>
        <taxon>Actinomycetota</taxon>
        <taxon>Actinomycetes</taxon>
        <taxon>Micrococcales</taxon>
        <taxon>Cellulomonadaceae</taxon>
        <taxon>Cellulomonas</taxon>
    </lineage>
</organism>
<dbReference type="InterPro" id="IPR036812">
    <property type="entry name" value="NAD(P)_OxRdtase_dom_sf"/>
</dbReference>
<dbReference type="EMBL" id="JAUSVM010000001">
    <property type="protein sequence ID" value="MDQ0425318.1"/>
    <property type="molecule type" value="Genomic_DNA"/>
</dbReference>
<name>A0ABU0GJQ8_9CELL</name>
<sequence length="321" mass="32963">METITLGRQGPAVPPLAVGTLPFGTTLDTPTSHRILDAALDAGATFLDTANNYAFWVDGATGDESESTLGGWFAARPGARDRVTLASKIGARPRPGGRSFADALGLGAAAVRAQVDASLARLRTDRLDVLYAHVDDTSVPLEETVGALQAEVRRGTARVIGCSNLTAPRLAAALAAAGDGPAYAVLQQRFTYLTTVPGVDLLPQVVLDEAVRGVADDADLTLIGYSPLLHGAYTRPDKELPEPYRHGGTATQLAALADAAAVTGLDAGQVVLAWMTSLPRPVLPVVGVSSPEQLASAVHAVSAGLPAEVVAALDAARTVGP</sequence>
<protein>
    <submittedName>
        <fullName evidence="2">Aryl-alcohol dehydrogenase-like predicted oxidoreductase</fullName>
    </submittedName>
</protein>
<comment type="caution">
    <text evidence="2">The sequence shown here is derived from an EMBL/GenBank/DDBJ whole genome shotgun (WGS) entry which is preliminary data.</text>
</comment>
<gene>
    <name evidence="2" type="ORF">JO380_001699</name>
</gene>
<feature type="domain" description="NADP-dependent oxidoreductase" evidence="1">
    <location>
        <begin position="16"/>
        <end position="316"/>
    </location>
</feature>
<evidence type="ECO:0000313" key="2">
    <source>
        <dbReference type="EMBL" id="MDQ0425318.1"/>
    </source>
</evidence>
<keyword evidence="3" id="KW-1185">Reference proteome</keyword>
<dbReference type="PANTHER" id="PTHR43364">
    <property type="entry name" value="NADH-SPECIFIC METHYLGLYOXAL REDUCTASE-RELATED"/>
    <property type="match status" value="1"/>
</dbReference>
<evidence type="ECO:0000259" key="1">
    <source>
        <dbReference type="Pfam" id="PF00248"/>
    </source>
</evidence>
<evidence type="ECO:0000313" key="3">
    <source>
        <dbReference type="Proteomes" id="UP001240250"/>
    </source>
</evidence>
<reference evidence="2 3" key="1">
    <citation type="submission" date="2023-07" db="EMBL/GenBank/DDBJ databases">
        <title>Sequencing the genomes of 1000 actinobacteria strains.</title>
        <authorList>
            <person name="Klenk H.-P."/>
        </authorList>
    </citation>
    <scope>NUCLEOTIDE SEQUENCE [LARGE SCALE GENOMIC DNA]</scope>
    <source>
        <strain evidence="2 3">DSM 14785</strain>
    </source>
</reference>